<keyword evidence="3" id="KW-1185">Reference proteome</keyword>
<dbReference type="STRING" id="1348612.A0A397G2I3"/>
<accession>A0A397G2I3</accession>
<reference evidence="2 3" key="1">
    <citation type="submission" date="2018-08" db="EMBL/GenBank/DDBJ databases">
        <title>Genome and evolution of the arbuscular mycorrhizal fungus Diversispora epigaea (formerly Glomus versiforme) and its bacterial endosymbionts.</title>
        <authorList>
            <person name="Sun X."/>
            <person name="Fei Z."/>
            <person name="Harrison M."/>
        </authorList>
    </citation>
    <scope>NUCLEOTIDE SEQUENCE [LARGE SCALE GENOMIC DNA]</scope>
    <source>
        <strain evidence="2 3">IT104</strain>
    </source>
</reference>
<comment type="caution">
    <text evidence="2">The sequence shown here is derived from an EMBL/GenBank/DDBJ whole genome shotgun (WGS) entry which is preliminary data.</text>
</comment>
<protein>
    <submittedName>
        <fullName evidence="2">Uncharacterized protein</fullName>
    </submittedName>
</protein>
<organism evidence="2 3">
    <name type="scientific">Diversispora epigaea</name>
    <dbReference type="NCBI Taxonomy" id="1348612"/>
    <lineage>
        <taxon>Eukaryota</taxon>
        <taxon>Fungi</taxon>
        <taxon>Fungi incertae sedis</taxon>
        <taxon>Mucoromycota</taxon>
        <taxon>Glomeromycotina</taxon>
        <taxon>Glomeromycetes</taxon>
        <taxon>Diversisporales</taxon>
        <taxon>Diversisporaceae</taxon>
        <taxon>Diversispora</taxon>
    </lineage>
</organism>
<gene>
    <name evidence="2" type="ORF">Glove_856g19</name>
</gene>
<dbReference type="Proteomes" id="UP000266861">
    <property type="component" value="Unassembled WGS sequence"/>
</dbReference>
<evidence type="ECO:0000313" key="2">
    <source>
        <dbReference type="EMBL" id="RHZ43768.1"/>
    </source>
</evidence>
<evidence type="ECO:0000313" key="3">
    <source>
        <dbReference type="Proteomes" id="UP000266861"/>
    </source>
</evidence>
<evidence type="ECO:0000256" key="1">
    <source>
        <dbReference type="SAM" id="MobiDB-lite"/>
    </source>
</evidence>
<dbReference type="AlphaFoldDB" id="A0A397G2I3"/>
<name>A0A397G2I3_9GLOM</name>
<proteinExistence type="predicted"/>
<feature type="region of interest" description="Disordered" evidence="1">
    <location>
        <begin position="504"/>
        <end position="524"/>
    </location>
</feature>
<dbReference type="EMBL" id="PQFF01000622">
    <property type="protein sequence ID" value="RHZ43768.1"/>
    <property type="molecule type" value="Genomic_DNA"/>
</dbReference>
<sequence length="574" mass="67666">MSTEVHGKLFTRKEDIPSTKHKKTKVRTANLCFVKIKILRFDIERKIHIERFQDSPDHTHDLEEIEKEAVKNYLMLAIVDAIKEYAAEKMNLDSTHKTNRYDWRLFTLYIQDGYGCWDVGGHFFVSNEDSNTLLETSVFLADQSSIEAKSIVIAFPSLQKDYIVFEFWVKKISVASIDDIFREIHKFPFPIQKLIVNEILFVKSRIEKDKDLPGLMSFKYQCLFFHKYMLSYKHIFHKQIHDPRKLLTIISWKQFQQTFDETAENRKLTVNKLMERTRNEYWNIEENGDEKEKRKFLERLKTYYSEFKRVKRQFWKEQELEEQSDIELINGMEEEKFMDNINKIEDKLDNIIKFILHNMKQTGNDNNKGNDHDDNFNISLIAQTTTDNYDDSKNLAFYDIIDITPGSNSDFVQSLSNDVINTNRKTDLGGRSLTTPPLEVRRLHVIVSQGETQSESSNTVRNNTQLKETTWEAEFILTDEQNIMNLEEDNFNNDSNTGTQEWQQVTNRKGKQKVVDNDTTNKNQETTTVKDNESIILFEDINETNINGVKPLGLRNTKFGRLLHEFWKSSIDKE</sequence>
<dbReference type="OrthoDB" id="5330842at2759"/>